<evidence type="ECO:0000256" key="9">
    <source>
        <dbReference type="ARBA" id="ARBA00023157"/>
    </source>
</evidence>
<evidence type="ECO:0000256" key="11">
    <source>
        <dbReference type="SAM" id="SignalP"/>
    </source>
</evidence>
<accession>Q9GVA7</accession>
<comment type="similarity">
    <text evidence="3">Belongs to the tyrosinase family.</text>
</comment>
<dbReference type="PROSITE" id="PS00209">
    <property type="entry name" value="HEMOCYANIN_1"/>
    <property type="match status" value="1"/>
</dbReference>
<dbReference type="InterPro" id="IPR036697">
    <property type="entry name" value="Hemocyanin_N_sf"/>
</dbReference>
<keyword evidence="9" id="KW-1015">Disulfide bond</keyword>
<dbReference type="SUPFAM" id="SSF48056">
    <property type="entry name" value="Di-copper centre-containing domain"/>
    <property type="match status" value="1"/>
</dbReference>
<sequence length="708" mass="79333">MIRLRSLLFSLALIASIAGDETDTSVNEDILALFDPPPRPNAEPSVPFVTEPPVKAEGAVGNASKAGESPPKMSPPKMSSASHTSGTKPIPPKKLTHDIPKELYRALLKFGYDEPFSAFIDTHARLAGRLIDVFMKAPGGQAISQMAERLSKIINRGLLSYALSVAILNRNDMTDIYVDKLSLKSLKKYVVGSQINAAQKAVDEGDPGAPVVIAEKYSTASDTDVEHCLAYFREDIGVNLHHWHWHLVYPYEGSRDLVNKDRRGELFYYMHHQILARYNVERLSNGLNFVERFGNVREPIIEGYFSKLDSQLASRSWPSRPARMLLTDVDRKDSNVTFKIEDLELWAERLYEAIRAGHVKNEAGKPIPLDEKTGINVLGNIIEGSPVLSVNYDYYGSIHNKGHMAIAYCHDPDGRYLEKFGVMGESSTAMRDPIFYRWHTYVDEFFVAYKNTLAPYSDSELNCDGIEVSSIKVISKGYKDNHLKTFWGNFTVDLGKGLDFASKADVGAIFTHLDHRPFEYEIRAANTLPKPKKAVVRIFIAPKVDKDGNVLNLERQRPLMIEMDKFSYSLKPGVNTIVRKSVKSTVTNPFARVSRGLHMEHVPAVETFCGCGWPQYMLVPKGTEKGLPMDLFVMISNDGDHIAERDAITGNKVASTMCGLRNRTYPDARAMGFPFDRPFPRGVTTLRKFLTPNMAMSSITVQFIKKKP</sequence>
<keyword evidence="11" id="KW-0732">Signal</keyword>
<protein>
    <submittedName>
        <fullName evidence="13">Phenoloxidase III</fullName>
        <ecNumber evidence="13">1.14.18.1</ecNumber>
    </submittedName>
</protein>
<dbReference type="PROSITE" id="PS00210">
    <property type="entry name" value="HEMOCYANIN_2"/>
    <property type="match status" value="1"/>
</dbReference>
<dbReference type="SUPFAM" id="SSF48050">
    <property type="entry name" value="Hemocyanin, N-terminal domain"/>
    <property type="match status" value="1"/>
</dbReference>
<dbReference type="PRINTS" id="PR00187">
    <property type="entry name" value="HAEMOCYANIN"/>
</dbReference>
<evidence type="ECO:0000313" key="13">
    <source>
        <dbReference type="EMBL" id="CAC04148.1"/>
    </source>
</evidence>
<dbReference type="Gene3D" id="1.10.1280.10">
    <property type="entry name" value="Di-copper center containing domain from catechol oxidase"/>
    <property type="match status" value="1"/>
</dbReference>
<organism evidence="13">
    <name type="scientific">Pimpla hypochondriaca</name>
    <name type="common">Parasitoid wasp</name>
    <dbReference type="NCBI Taxonomy" id="135724"/>
    <lineage>
        <taxon>Eukaryota</taxon>
        <taxon>Metazoa</taxon>
        <taxon>Ecdysozoa</taxon>
        <taxon>Arthropoda</taxon>
        <taxon>Hexapoda</taxon>
        <taxon>Insecta</taxon>
        <taxon>Pterygota</taxon>
        <taxon>Neoptera</taxon>
        <taxon>Endopterygota</taxon>
        <taxon>Hymenoptera</taxon>
        <taxon>Apocrita</taxon>
        <taxon>Ichneumonoidea</taxon>
        <taxon>Ichneumonidae</taxon>
        <taxon>Pimplinae</taxon>
        <taxon>Pimplini</taxon>
        <taxon>Pimpla</taxon>
    </lineage>
</organism>
<dbReference type="InterPro" id="IPR008922">
    <property type="entry name" value="Di-copper_centre_dom_sf"/>
</dbReference>
<dbReference type="EC" id="1.14.18.1" evidence="13"/>
<dbReference type="GO" id="GO:0006582">
    <property type="term" value="P:melanin metabolic process"/>
    <property type="evidence" value="ECO:0007669"/>
    <property type="project" value="UniProtKB-ARBA"/>
</dbReference>
<dbReference type="PANTHER" id="PTHR11511:SF4">
    <property type="entry name" value="PHENOLOXIDASE 2-RELATED"/>
    <property type="match status" value="1"/>
</dbReference>
<keyword evidence="8" id="KW-0503">Monooxygenase</keyword>
<dbReference type="GO" id="GO:0046872">
    <property type="term" value="F:metal ion binding"/>
    <property type="evidence" value="ECO:0007669"/>
    <property type="project" value="UniProtKB-KW"/>
</dbReference>
<evidence type="ECO:0000256" key="4">
    <source>
        <dbReference type="ARBA" id="ARBA00022525"/>
    </source>
</evidence>
<evidence type="ECO:0000256" key="7">
    <source>
        <dbReference type="ARBA" id="ARBA00023008"/>
    </source>
</evidence>
<evidence type="ECO:0000256" key="2">
    <source>
        <dbReference type="ARBA" id="ARBA00004613"/>
    </source>
</evidence>
<dbReference type="EMBL" id="AJ297594">
    <property type="protein sequence ID" value="CAC04148.1"/>
    <property type="molecule type" value="mRNA"/>
</dbReference>
<feature type="region of interest" description="Disordered" evidence="10">
    <location>
        <begin position="60"/>
        <end position="95"/>
    </location>
</feature>
<comment type="subcellular location">
    <subcellularLocation>
        <location evidence="2">Secreted</location>
    </subcellularLocation>
</comment>
<feature type="domain" description="Tyrosinase copper-binding" evidence="12">
    <location>
        <begin position="432"/>
        <end position="443"/>
    </location>
</feature>
<dbReference type="InterPro" id="IPR037020">
    <property type="entry name" value="Hemocyanin_C_sf"/>
</dbReference>
<gene>
    <name evidence="13" type="primary">poiii</name>
</gene>
<dbReference type="InterPro" id="IPR005203">
    <property type="entry name" value="Hemocyanin_C"/>
</dbReference>
<evidence type="ECO:0000256" key="1">
    <source>
        <dbReference type="ARBA" id="ARBA00001973"/>
    </source>
</evidence>
<evidence type="ECO:0000256" key="6">
    <source>
        <dbReference type="ARBA" id="ARBA00023002"/>
    </source>
</evidence>
<evidence type="ECO:0000256" key="5">
    <source>
        <dbReference type="ARBA" id="ARBA00022723"/>
    </source>
</evidence>
<dbReference type="InterPro" id="IPR014756">
    <property type="entry name" value="Ig_E-set"/>
</dbReference>
<dbReference type="Gene3D" id="1.20.1370.10">
    <property type="entry name" value="Hemocyanin, N-terminal domain"/>
    <property type="match status" value="1"/>
</dbReference>
<evidence type="ECO:0000256" key="10">
    <source>
        <dbReference type="SAM" id="MobiDB-lite"/>
    </source>
</evidence>
<dbReference type="PANTHER" id="PTHR11511">
    <property type="entry name" value="LARVAL STORAGE PROTEIN/PHENOLOXIDASE"/>
    <property type="match status" value="1"/>
</dbReference>
<dbReference type="Gene3D" id="2.60.40.1520">
    <property type="entry name" value="Hemocyanin, C-terminal domain"/>
    <property type="match status" value="1"/>
</dbReference>
<evidence type="ECO:0000259" key="12">
    <source>
        <dbReference type="PROSITE" id="PS00498"/>
    </source>
</evidence>
<comment type="cofactor">
    <cofactor evidence="1">
        <name>Cu(2+)</name>
        <dbReference type="ChEBI" id="CHEBI:29036"/>
    </cofactor>
</comment>
<keyword evidence="6 13" id="KW-0560">Oxidoreductase</keyword>
<dbReference type="PROSITE" id="PS00498">
    <property type="entry name" value="TYROSINASE_2"/>
    <property type="match status" value="1"/>
</dbReference>
<dbReference type="Pfam" id="PF00372">
    <property type="entry name" value="Hemocyanin_M"/>
    <property type="match status" value="1"/>
</dbReference>
<dbReference type="SUPFAM" id="SSF81296">
    <property type="entry name" value="E set domains"/>
    <property type="match status" value="1"/>
</dbReference>
<keyword evidence="5" id="KW-0479">Metal-binding</keyword>
<feature type="compositionally biased region" description="Low complexity" evidence="10">
    <location>
        <begin position="69"/>
        <end position="80"/>
    </location>
</feature>
<name>Q9GVA7_PIMHY</name>
<feature type="signal peptide" evidence="11">
    <location>
        <begin position="1"/>
        <end position="19"/>
    </location>
</feature>
<dbReference type="Pfam" id="PF03723">
    <property type="entry name" value="Hemocyanin_C"/>
    <property type="match status" value="1"/>
</dbReference>
<dbReference type="AlphaFoldDB" id="Q9GVA7"/>
<dbReference type="GO" id="GO:0004503">
    <property type="term" value="F:tyrosinase activity"/>
    <property type="evidence" value="ECO:0007669"/>
    <property type="project" value="UniProtKB-EC"/>
</dbReference>
<dbReference type="InterPro" id="IPR000896">
    <property type="entry name" value="Hemocyanin/hexamerin_mid_dom"/>
</dbReference>
<dbReference type="GO" id="GO:0005576">
    <property type="term" value="C:extracellular region"/>
    <property type="evidence" value="ECO:0007669"/>
    <property type="project" value="UniProtKB-SubCell"/>
</dbReference>
<evidence type="ECO:0000256" key="3">
    <source>
        <dbReference type="ARBA" id="ARBA00009928"/>
    </source>
</evidence>
<evidence type="ECO:0000256" key="8">
    <source>
        <dbReference type="ARBA" id="ARBA00023033"/>
    </source>
</evidence>
<keyword evidence="7" id="KW-0186">Copper</keyword>
<reference evidence="13" key="1">
    <citation type="journal article" date="2001" name="Insect Biochem. Mol. Biol.">
        <title>A new form of arthropod phenoloxidase is abundant in venom of the parasitoid wasp Pimpla hypochondriaca.</title>
        <authorList>
            <person name="Parkinson N."/>
            <person name="Smith I."/>
            <person name="Weaver R."/>
            <person name="Edwards J.P."/>
        </authorList>
    </citation>
    <scope>NUCLEOTIDE SEQUENCE</scope>
    <source>
        <tissue evidence="13">Venom synthesising tissue</tissue>
    </source>
</reference>
<dbReference type="InterPro" id="IPR002227">
    <property type="entry name" value="Tyrosinase_Cu-bd"/>
</dbReference>
<proteinExistence type="evidence at transcript level"/>
<keyword evidence="4" id="KW-0964">Secreted</keyword>
<dbReference type="InterPro" id="IPR013788">
    <property type="entry name" value="Hemocyanin/hexamerin"/>
</dbReference>
<feature type="chain" id="PRO_5004326610" evidence="11">
    <location>
        <begin position="20"/>
        <end position="708"/>
    </location>
</feature>